<evidence type="ECO:0000313" key="2">
    <source>
        <dbReference type="EMBL" id="KAB1639562.1"/>
    </source>
</evidence>
<evidence type="ECO:0000313" key="3">
    <source>
        <dbReference type="Proteomes" id="UP000490386"/>
    </source>
</evidence>
<gene>
    <name evidence="2" type="ORF">F8O03_04325</name>
</gene>
<name>A0A7J5B5Y1_9MICO</name>
<dbReference type="Gene3D" id="3.40.630.30">
    <property type="match status" value="1"/>
</dbReference>
<keyword evidence="3" id="KW-1185">Reference proteome</keyword>
<organism evidence="2 3">
    <name type="scientific">Pseudoclavibacter terrae</name>
    <dbReference type="NCBI Taxonomy" id="1530195"/>
    <lineage>
        <taxon>Bacteria</taxon>
        <taxon>Bacillati</taxon>
        <taxon>Actinomycetota</taxon>
        <taxon>Actinomycetes</taxon>
        <taxon>Micrococcales</taxon>
        <taxon>Microbacteriaceae</taxon>
        <taxon>Pseudoclavibacter</taxon>
    </lineage>
</organism>
<reference evidence="2 3" key="1">
    <citation type="submission" date="2019-09" db="EMBL/GenBank/DDBJ databases">
        <title>Phylogeny of genus Pseudoclavibacter and closely related genus.</title>
        <authorList>
            <person name="Li Y."/>
        </authorList>
    </citation>
    <scope>NUCLEOTIDE SEQUENCE [LARGE SCALE GENOMIC DNA]</scope>
    <source>
        <strain evidence="2 3">THG-MD12</strain>
    </source>
</reference>
<dbReference type="Proteomes" id="UP000490386">
    <property type="component" value="Unassembled WGS sequence"/>
</dbReference>
<dbReference type="Pfam" id="PF00583">
    <property type="entry name" value="Acetyltransf_1"/>
    <property type="match status" value="1"/>
</dbReference>
<dbReference type="CDD" id="cd04301">
    <property type="entry name" value="NAT_SF"/>
    <property type="match status" value="1"/>
</dbReference>
<accession>A0A7J5B5Y1</accession>
<keyword evidence="2" id="KW-0808">Transferase</keyword>
<sequence length="135" mass="14584">MSLGLHTSIGNAVRVTTTRASANRVEFHAIPFDGTRVVATAALSGDLDGVGAELVFDELWVAPELRGNGIGTRVTRAAITWADLHLATGIDTYVAEQNVAMQRLLEQLGFERRPELEHGEEAWTQIFALSLELGG</sequence>
<dbReference type="RefSeq" id="WP_151422755.1">
    <property type="nucleotide sequence ID" value="NZ_WBJX01000001.1"/>
</dbReference>
<dbReference type="GO" id="GO:0016747">
    <property type="term" value="F:acyltransferase activity, transferring groups other than amino-acyl groups"/>
    <property type="evidence" value="ECO:0007669"/>
    <property type="project" value="InterPro"/>
</dbReference>
<dbReference type="InterPro" id="IPR016181">
    <property type="entry name" value="Acyl_CoA_acyltransferase"/>
</dbReference>
<evidence type="ECO:0000259" key="1">
    <source>
        <dbReference type="PROSITE" id="PS51186"/>
    </source>
</evidence>
<dbReference type="SUPFAM" id="SSF55729">
    <property type="entry name" value="Acyl-CoA N-acyltransferases (Nat)"/>
    <property type="match status" value="1"/>
</dbReference>
<dbReference type="EMBL" id="WBJX01000001">
    <property type="protein sequence ID" value="KAB1639562.1"/>
    <property type="molecule type" value="Genomic_DNA"/>
</dbReference>
<proteinExistence type="predicted"/>
<dbReference type="AlphaFoldDB" id="A0A7J5B5Y1"/>
<comment type="caution">
    <text evidence="2">The sequence shown here is derived from an EMBL/GenBank/DDBJ whole genome shotgun (WGS) entry which is preliminary data.</text>
</comment>
<dbReference type="PROSITE" id="PS51186">
    <property type="entry name" value="GNAT"/>
    <property type="match status" value="1"/>
</dbReference>
<protein>
    <submittedName>
        <fullName evidence="2">GNAT family N-acetyltransferase</fullName>
    </submittedName>
</protein>
<dbReference type="InterPro" id="IPR000182">
    <property type="entry name" value="GNAT_dom"/>
</dbReference>
<dbReference type="OrthoDB" id="9805924at2"/>
<feature type="domain" description="N-acetyltransferase" evidence="1">
    <location>
        <begin position="1"/>
        <end position="132"/>
    </location>
</feature>